<name>A0A139AYR8_GONPJ</name>
<dbReference type="AlphaFoldDB" id="A0A139AYR8"/>
<keyword evidence="2" id="KW-1185">Reference proteome</keyword>
<evidence type="ECO:0000313" key="1">
    <source>
        <dbReference type="EMBL" id="KXS21898.1"/>
    </source>
</evidence>
<dbReference type="Proteomes" id="UP000070544">
    <property type="component" value="Unassembled WGS sequence"/>
</dbReference>
<proteinExistence type="predicted"/>
<sequence>MDSENVNKIRGILLLPQHLRDESSEQFAQALGLNPSAVYQQAATDLVHHLCSVFDGLYENNPDWPSLLFLASSVCVDLIDVPRIAPLIDRVTLFGLLRGHGRVQSEFLNVKLIDALKERHDLYFDLGAETKLALCRHDDVFLFREFLHWVTQIISVHESDHIQRLDSPGTSDVAGAIDVDTSGLSEGILQAQVSISFPPISAHPILSQLTDPELRKCVQFLEENLMSLWPDKRLEAIVNYMERGS</sequence>
<gene>
    <name evidence="1" type="ORF">M427DRAFT_51258</name>
</gene>
<dbReference type="EMBL" id="KQ965732">
    <property type="protein sequence ID" value="KXS21898.1"/>
    <property type="molecule type" value="Genomic_DNA"/>
</dbReference>
<organism evidence="1 2">
    <name type="scientific">Gonapodya prolifera (strain JEL478)</name>
    <name type="common">Monoblepharis prolifera</name>
    <dbReference type="NCBI Taxonomy" id="1344416"/>
    <lineage>
        <taxon>Eukaryota</taxon>
        <taxon>Fungi</taxon>
        <taxon>Fungi incertae sedis</taxon>
        <taxon>Chytridiomycota</taxon>
        <taxon>Chytridiomycota incertae sedis</taxon>
        <taxon>Monoblepharidomycetes</taxon>
        <taxon>Monoblepharidales</taxon>
        <taxon>Gonapodyaceae</taxon>
        <taxon>Gonapodya</taxon>
    </lineage>
</organism>
<reference evidence="1 2" key="1">
    <citation type="journal article" date="2015" name="Genome Biol. Evol.">
        <title>Phylogenomic analyses indicate that early fungi evolved digesting cell walls of algal ancestors of land plants.</title>
        <authorList>
            <person name="Chang Y."/>
            <person name="Wang S."/>
            <person name="Sekimoto S."/>
            <person name="Aerts A.L."/>
            <person name="Choi C."/>
            <person name="Clum A."/>
            <person name="LaButti K.M."/>
            <person name="Lindquist E.A."/>
            <person name="Yee Ngan C."/>
            <person name="Ohm R.A."/>
            <person name="Salamov A.A."/>
            <person name="Grigoriev I.V."/>
            <person name="Spatafora J.W."/>
            <person name="Berbee M.L."/>
        </authorList>
    </citation>
    <scope>NUCLEOTIDE SEQUENCE [LARGE SCALE GENOMIC DNA]</scope>
    <source>
        <strain evidence="1 2">JEL478</strain>
    </source>
</reference>
<protein>
    <submittedName>
        <fullName evidence="1">Uncharacterized protein</fullName>
    </submittedName>
</protein>
<evidence type="ECO:0000313" key="2">
    <source>
        <dbReference type="Proteomes" id="UP000070544"/>
    </source>
</evidence>
<accession>A0A139AYR8</accession>